<protein>
    <recommendedName>
        <fullName evidence="5">MATH domain-containing protein</fullName>
    </recommendedName>
</protein>
<organism evidence="3 4">
    <name type="scientific">Elysia chlorotica</name>
    <name type="common">Eastern emerald elysia</name>
    <name type="synonym">Sea slug</name>
    <dbReference type="NCBI Taxonomy" id="188477"/>
    <lineage>
        <taxon>Eukaryota</taxon>
        <taxon>Metazoa</taxon>
        <taxon>Spiralia</taxon>
        <taxon>Lophotrochozoa</taxon>
        <taxon>Mollusca</taxon>
        <taxon>Gastropoda</taxon>
        <taxon>Heterobranchia</taxon>
        <taxon>Euthyneura</taxon>
        <taxon>Panpulmonata</taxon>
        <taxon>Sacoglossa</taxon>
        <taxon>Placobranchoidea</taxon>
        <taxon>Plakobranchidae</taxon>
        <taxon>Elysia</taxon>
    </lineage>
</organism>
<feature type="coiled-coil region" evidence="1">
    <location>
        <begin position="172"/>
        <end position="199"/>
    </location>
</feature>
<comment type="caution">
    <text evidence="3">The sequence shown here is derived from an EMBL/GenBank/DDBJ whole genome shotgun (WGS) entry which is preliminary data.</text>
</comment>
<dbReference type="Proteomes" id="UP000271974">
    <property type="component" value="Unassembled WGS sequence"/>
</dbReference>
<dbReference type="OrthoDB" id="6077660at2759"/>
<dbReference type="EMBL" id="RQTK01000542">
    <property type="protein sequence ID" value="RUS77939.1"/>
    <property type="molecule type" value="Genomic_DNA"/>
</dbReference>
<keyword evidence="1" id="KW-0175">Coiled coil</keyword>
<feature type="chain" id="PRO_5018710548" description="MATH domain-containing protein" evidence="2">
    <location>
        <begin position="20"/>
        <end position="390"/>
    </location>
</feature>
<reference evidence="3 4" key="1">
    <citation type="submission" date="2019-01" db="EMBL/GenBank/DDBJ databases">
        <title>A draft genome assembly of the solar-powered sea slug Elysia chlorotica.</title>
        <authorList>
            <person name="Cai H."/>
            <person name="Li Q."/>
            <person name="Fang X."/>
            <person name="Li J."/>
            <person name="Curtis N.E."/>
            <person name="Altenburger A."/>
            <person name="Shibata T."/>
            <person name="Feng M."/>
            <person name="Maeda T."/>
            <person name="Schwartz J.A."/>
            <person name="Shigenobu S."/>
            <person name="Lundholm N."/>
            <person name="Nishiyama T."/>
            <person name="Yang H."/>
            <person name="Hasebe M."/>
            <person name="Li S."/>
            <person name="Pierce S.K."/>
            <person name="Wang J."/>
        </authorList>
    </citation>
    <scope>NUCLEOTIDE SEQUENCE [LARGE SCALE GENOMIC DNA]</scope>
    <source>
        <strain evidence="3">EC2010</strain>
        <tissue evidence="3">Whole organism of an adult</tissue>
    </source>
</reference>
<evidence type="ECO:0000313" key="3">
    <source>
        <dbReference type="EMBL" id="RUS77939.1"/>
    </source>
</evidence>
<evidence type="ECO:0008006" key="5">
    <source>
        <dbReference type="Google" id="ProtNLM"/>
    </source>
</evidence>
<evidence type="ECO:0000256" key="2">
    <source>
        <dbReference type="SAM" id="SignalP"/>
    </source>
</evidence>
<keyword evidence="4" id="KW-1185">Reference proteome</keyword>
<evidence type="ECO:0000256" key="1">
    <source>
        <dbReference type="SAM" id="Coils"/>
    </source>
</evidence>
<sequence length="390" mass="43552">MVLLCVNTVSLFISGLDFGFTPVSDDHSGAESGDGRPCAIGRTFQCKYTLGNEYTDDARVSDLTIYARNGTLWNLLARVVSPTSSTVWKRRGNQIRGSLLDSGGHLQLELLNADDYMAEEFLCVVIVIEGSTATPIVRLLENTDDNVSHHNRQIGRFLDNIVEGFKDIQSRREYSSSQYDKLENKIEALEDKYKACTLEATISERLETLLNDKVDTLKDKMVQVESRLEASCARNRYETSNKCDSVSALIQGLSNTVSNSDTTLAVVEQKLLEIASDVKRVSTTTDKLSGAVVSLGVKADEYFDPLGTGKKEWRLVFRATAYNNVPVYPAYIHGSGIPTQVELGCKQFNHSLPCMNHYRNRQAIDNWANVDEVLFAVYVKDEMVKYIIII</sequence>
<evidence type="ECO:0000313" key="4">
    <source>
        <dbReference type="Proteomes" id="UP000271974"/>
    </source>
</evidence>
<name>A0A3S1B8Y0_ELYCH</name>
<dbReference type="SUPFAM" id="SSF57997">
    <property type="entry name" value="Tropomyosin"/>
    <property type="match status" value="1"/>
</dbReference>
<dbReference type="AlphaFoldDB" id="A0A3S1B8Y0"/>
<gene>
    <name evidence="3" type="ORF">EGW08_014313</name>
</gene>
<keyword evidence="2" id="KW-0732">Signal</keyword>
<feature type="signal peptide" evidence="2">
    <location>
        <begin position="1"/>
        <end position="19"/>
    </location>
</feature>
<accession>A0A3S1B8Y0</accession>
<proteinExistence type="predicted"/>